<dbReference type="Gene3D" id="3.90.550.20">
    <property type="match status" value="1"/>
</dbReference>
<reference evidence="3 4" key="1">
    <citation type="journal article" date="2020" name="Microorganisms">
        <title>Osmotic Adaptation and Compatible Solute Biosynthesis of Phototrophic Bacteria as Revealed from Genome Analyses.</title>
        <authorList>
            <person name="Imhoff J.F."/>
            <person name="Rahn T."/>
            <person name="Kunzel S."/>
            <person name="Keller A."/>
            <person name="Neulinger S.C."/>
        </authorList>
    </citation>
    <scope>NUCLEOTIDE SEQUENCE [LARGE SCALE GENOMIC DNA]</scope>
    <source>
        <strain evidence="3 4">DSM 25653</strain>
    </source>
</reference>
<dbReference type="AlphaFoldDB" id="A0A9X0WD95"/>
<comment type="caution">
    <text evidence="3">The sequence shown here is derived from an EMBL/GenBank/DDBJ whole genome shotgun (WGS) entry which is preliminary data.</text>
</comment>
<gene>
    <name evidence="3" type="ORF">CKO42_23315</name>
</gene>
<organism evidence="3 4">
    <name type="scientific">Lamprobacter modestohalophilus</name>
    <dbReference type="NCBI Taxonomy" id="1064514"/>
    <lineage>
        <taxon>Bacteria</taxon>
        <taxon>Pseudomonadati</taxon>
        <taxon>Pseudomonadota</taxon>
        <taxon>Gammaproteobacteria</taxon>
        <taxon>Chromatiales</taxon>
        <taxon>Chromatiaceae</taxon>
        <taxon>Lamprobacter</taxon>
    </lineage>
</organism>
<dbReference type="Proteomes" id="UP001138768">
    <property type="component" value="Unassembled WGS sequence"/>
</dbReference>
<accession>A0A9X0WD95</accession>
<dbReference type="InterPro" id="IPR051706">
    <property type="entry name" value="Glycosyltransferase_domain"/>
</dbReference>
<dbReference type="GO" id="GO:0016020">
    <property type="term" value="C:membrane"/>
    <property type="evidence" value="ECO:0007669"/>
    <property type="project" value="GOC"/>
</dbReference>
<proteinExistence type="predicted"/>
<sequence length="853" mass="93814">MAKASRRSIRACSSVSAPPEPGVAAQRPMSAVPARADLLKPVDAALKRGDPAAALSHLAEAQQHYPDDLALKIKQASLLRTAQRLHESQALLQHLREAHPDHPQLLHESATTARVLGDLDASDALLDRLLAAQPQHRGALLARVDNANTRGDPIAALEHLAGVLAHYPDDLALKIKQASLLRTAQRFQESQALLQHLREAHPDHPQLLHESATTARVLGDLDASDALLDRLLAAQPRHRGGLIARVDNANMSGDRILLRSLTDGALANLSGTDTAPNLTDIQLCLRYLTHTSPALEPERWAAHCHAVGRHLRQLGAGELWNFYRLCDAYGEQLLAEAAMERLLDLKQVPYGTAIALAQHLHSLDDPTLLQALVERLRNRVPPQFAAAFDLETQALLRGVAHALQHRRREAPATREMLLALSRLLIQLGRLALATRFLGRASRARPWDQGLLSGYIASLISAGEAPQAKRLLVCQRPLAEQASTQQRQVLLQVLTELGEHEAAEQLVDELLNTPTGTGLLEQKLKFLARRGDIDGARTLLATPRFAIPSAMQQRHRLQFSPSLVGAELTELEMAHAGGCADPDSAQRVVSDGQYLYPAIATIQTWIGHSRAIAAQIGPSAQPIPSRVMQYWNEPEPPPDIVALMQSWQHQRGTEYQSFNRRTAMAFLREHLDISWLRAFTAARHPAEESDYFRLCYLMVRGGIYADTDDRLLGNVDQLIAGQSGLVVFTEPYGAIGNNLIMASPGHPMIIRAAIQAKQGLLHRDNDGTWSKTGPGLLTRAIAEGLELAQREQQAPDLTIKASYLVRRLVQTHVPLQYKKTTRYWNNQRILGHLAGVKKTLLQAIDGPDHSDVAH</sequence>
<dbReference type="Gene3D" id="1.25.40.10">
    <property type="entry name" value="Tetratricopeptide repeat domain"/>
    <property type="match status" value="1"/>
</dbReference>
<dbReference type="GO" id="GO:0051999">
    <property type="term" value="P:mannosyl-inositol phosphorylceramide biosynthetic process"/>
    <property type="evidence" value="ECO:0007669"/>
    <property type="project" value="TreeGrafter"/>
</dbReference>
<keyword evidence="4" id="KW-1185">Reference proteome</keyword>
<evidence type="ECO:0008006" key="5">
    <source>
        <dbReference type="Google" id="ProtNLM"/>
    </source>
</evidence>
<dbReference type="Pfam" id="PF14559">
    <property type="entry name" value="TPR_19"/>
    <property type="match status" value="1"/>
</dbReference>
<protein>
    <recommendedName>
        <fullName evidence="5">Tetratricopeptide repeat protein</fullName>
    </recommendedName>
</protein>
<evidence type="ECO:0000313" key="4">
    <source>
        <dbReference type="Proteomes" id="UP001138768"/>
    </source>
</evidence>
<dbReference type="EMBL" id="NRRY01000066">
    <property type="protein sequence ID" value="MBK1621291.1"/>
    <property type="molecule type" value="Genomic_DNA"/>
</dbReference>
<evidence type="ECO:0000256" key="1">
    <source>
        <dbReference type="ARBA" id="ARBA00022679"/>
    </source>
</evidence>
<dbReference type="InterPro" id="IPR007577">
    <property type="entry name" value="GlycoTrfase_DXD_sugar-bd_CS"/>
</dbReference>
<name>A0A9X0WD95_9GAMM</name>
<dbReference type="InterPro" id="IPR011990">
    <property type="entry name" value="TPR-like_helical_dom_sf"/>
</dbReference>
<dbReference type="GO" id="GO:0000030">
    <property type="term" value="F:mannosyltransferase activity"/>
    <property type="evidence" value="ECO:0007669"/>
    <property type="project" value="TreeGrafter"/>
</dbReference>
<dbReference type="Pfam" id="PF04488">
    <property type="entry name" value="Gly_transf_sug"/>
    <property type="match status" value="1"/>
</dbReference>
<dbReference type="PANTHER" id="PTHR32385">
    <property type="entry name" value="MANNOSYL PHOSPHORYLINOSITOL CERAMIDE SYNTHASE"/>
    <property type="match status" value="1"/>
</dbReference>
<dbReference type="InterPro" id="IPR029044">
    <property type="entry name" value="Nucleotide-diphossugar_trans"/>
</dbReference>
<dbReference type="SUPFAM" id="SSF53448">
    <property type="entry name" value="Nucleotide-diphospho-sugar transferases"/>
    <property type="match status" value="1"/>
</dbReference>
<evidence type="ECO:0000313" key="3">
    <source>
        <dbReference type="EMBL" id="MBK1621291.1"/>
    </source>
</evidence>
<feature type="region of interest" description="Disordered" evidence="2">
    <location>
        <begin position="1"/>
        <end position="29"/>
    </location>
</feature>
<keyword evidence="1" id="KW-0808">Transferase</keyword>
<evidence type="ECO:0000256" key="2">
    <source>
        <dbReference type="SAM" id="MobiDB-lite"/>
    </source>
</evidence>
<dbReference type="PANTHER" id="PTHR32385:SF15">
    <property type="entry name" value="INOSITOL PHOSPHOCERAMIDE MANNOSYLTRANSFERASE 1"/>
    <property type="match status" value="1"/>
</dbReference>
<dbReference type="SUPFAM" id="SSF48452">
    <property type="entry name" value="TPR-like"/>
    <property type="match status" value="1"/>
</dbReference>